<proteinExistence type="predicted"/>
<evidence type="ECO:0000313" key="1">
    <source>
        <dbReference type="EMBL" id="KAI0041717.1"/>
    </source>
</evidence>
<dbReference type="EMBL" id="MU276106">
    <property type="protein sequence ID" value="KAI0041717.1"/>
    <property type="molecule type" value="Genomic_DNA"/>
</dbReference>
<sequence>MPLMAPREPVHYRLAIVARRNSDLCEAFQRFRWPMRGARRRSTGCGRRGTHSRWFWCTGNNISRKSDIGYVNTYVAAICTKESVFDSPRYPPTAKRSD</sequence>
<accession>A0ACB8RCX9</accession>
<keyword evidence="2" id="KW-1185">Reference proteome</keyword>
<evidence type="ECO:0000313" key="2">
    <source>
        <dbReference type="Proteomes" id="UP000814033"/>
    </source>
</evidence>
<comment type="caution">
    <text evidence="1">The sequence shown here is derived from an EMBL/GenBank/DDBJ whole genome shotgun (WGS) entry which is preliminary data.</text>
</comment>
<dbReference type="Proteomes" id="UP000814033">
    <property type="component" value="Unassembled WGS sequence"/>
</dbReference>
<reference evidence="1" key="2">
    <citation type="journal article" date="2022" name="New Phytol.">
        <title>Evolutionary transition to the ectomycorrhizal habit in the genomes of a hyperdiverse lineage of mushroom-forming fungi.</title>
        <authorList>
            <person name="Looney B."/>
            <person name="Miyauchi S."/>
            <person name="Morin E."/>
            <person name="Drula E."/>
            <person name="Courty P.E."/>
            <person name="Kohler A."/>
            <person name="Kuo A."/>
            <person name="LaButti K."/>
            <person name="Pangilinan J."/>
            <person name="Lipzen A."/>
            <person name="Riley R."/>
            <person name="Andreopoulos W."/>
            <person name="He G."/>
            <person name="Johnson J."/>
            <person name="Nolan M."/>
            <person name="Tritt A."/>
            <person name="Barry K.W."/>
            <person name="Grigoriev I.V."/>
            <person name="Nagy L.G."/>
            <person name="Hibbett D."/>
            <person name="Henrissat B."/>
            <person name="Matheny P.B."/>
            <person name="Labbe J."/>
            <person name="Martin F.M."/>
        </authorList>
    </citation>
    <scope>NUCLEOTIDE SEQUENCE</scope>
    <source>
        <strain evidence="1">FP105234-sp</strain>
    </source>
</reference>
<gene>
    <name evidence="1" type="ORF">FA95DRAFT_656717</name>
</gene>
<organism evidence="1 2">
    <name type="scientific">Auriscalpium vulgare</name>
    <dbReference type="NCBI Taxonomy" id="40419"/>
    <lineage>
        <taxon>Eukaryota</taxon>
        <taxon>Fungi</taxon>
        <taxon>Dikarya</taxon>
        <taxon>Basidiomycota</taxon>
        <taxon>Agaricomycotina</taxon>
        <taxon>Agaricomycetes</taxon>
        <taxon>Russulales</taxon>
        <taxon>Auriscalpiaceae</taxon>
        <taxon>Auriscalpium</taxon>
    </lineage>
</organism>
<name>A0ACB8RCX9_9AGAM</name>
<protein>
    <submittedName>
        <fullName evidence="1">Uncharacterized protein</fullName>
    </submittedName>
</protein>
<reference evidence="1" key="1">
    <citation type="submission" date="2021-02" db="EMBL/GenBank/DDBJ databases">
        <authorList>
            <consortium name="DOE Joint Genome Institute"/>
            <person name="Ahrendt S."/>
            <person name="Looney B.P."/>
            <person name="Miyauchi S."/>
            <person name="Morin E."/>
            <person name="Drula E."/>
            <person name="Courty P.E."/>
            <person name="Chicoki N."/>
            <person name="Fauchery L."/>
            <person name="Kohler A."/>
            <person name="Kuo A."/>
            <person name="Labutti K."/>
            <person name="Pangilinan J."/>
            <person name="Lipzen A."/>
            <person name="Riley R."/>
            <person name="Andreopoulos W."/>
            <person name="He G."/>
            <person name="Johnson J."/>
            <person name="Barry K.W."/>
            <person name="Grigoriev I.V."/>
            <person name="Nagy L."/>
            <person name="Hibbett D."/>
            <person name="Henrissat B."/>
            <person name="Matheny P.B."/>
            <person name="Labbe J."/>
            <person name="Martin F."/>
        </authorList>
    </citation>
    <scope>NUCLEOTIDE SEQUENCE</scope>
    <source>
        <strain evidence="1">FP105234-sp</strain>
    </source>
</reference>